<proteinExistence type="predicted"/>
<sequence length="41" mass="4415">MLQILFVSAGLVACLCGAIRQEYRGSLMLAASLMLIGFLLK</sequence>
<dbReference type="RefSeq" id="WP_269447479.1">
    <property type="nucleotide sequence ID" value="NZ_FCOK02000015.1"/>
</dbReference>
<evidence type="ECO:0000313" key="2">
    <source>
        <dbReference type="Proteomes" id="UP000054683"/>
    </source>
</evidence>
<dbReference type="AlphaFoldDB" id="A0A158GJT2"/>
<reference evidence="1 2" key="1">
    <citation type="submission" date="2016-01" db="EMBL/GenBank/DDBJ databases">
        <authorList>
            <person name="Oliw E.H."/>
        </authorList>
    </citation>
    <scope>NUCLEOTIDE SEQUENCE [LARGE SCALE GENOMIC DNA]</scope>
    <source>
        <strain evidence="1">LMG 27134</strain>
    </source>
</reference>
<name>A0A158GJT2_9BURK</name>
<gene>
    <name evidence="1" type="ORF">AWB69_02798</name>
</gene>
<evidence type="ECO:0000313" key="1">
    <source>
        <dbReference type="EMBL" id="SAL32292.1"/>
    </source>
</evidence>
<dbReference type="EMBL" id="FCOK02000015">
    <property type="protein sequence ID" value="SAL32292.1"/>
    <property type="molecule type" value="Genomic_DNA"/>
</dbReference>
<dbReference type="Proteomes" id="UP000054683">
    <property type="component" value="Unassembled WGS sequence"/>
</dbReference>
<accession>A0A158GJT2</accession>
<protein>
    <submittedName>
        <fullName evidence="1">Uncharacterized protein</fullName>
    </submittedName>
</protein>
<organism evidence="1 2">
    <name type="scientific">Caballeronia udeis</name>
    <dbReference type="NCBI Taxonomy" id="1232866"/>
    <lineage>
        <taxon>Bacteria</taxon>
        <taxon>Pseudomonadati</taxon>
        <taxon>Pseudomonadota</taxon>
        <taxon>Betaproteobacteria</taxon>
        <taxon>Burkholderiales</taxon>
        <taxon>Burkholderiaceae</taxon>
        <taxon>Caballeronia</taxon>
    </lineage>
</organism>